<evidence type="ECO:0000313" key="4">
    <source>
        <dbReference type="Proteomes" id="UP000434172"/>
    </source>
</evidence>
<organism evidence="3 4">
    <name type="scientific">Colletotrichum asianum</name>
    <dbReference type="NCBI Taxonomy" id="702518"/>
    <lineage>
        <taxon>Eukaryota</taxon>
        <taxon>Fungi</taxon>
        <taxon>Dikarya</taxon>
        <taxon>Ascomycota</taxon>
        <taxon>Pezizomycotina</taxon>
        <taxon>Sordariomycetes</taxon>
        <taxon>Hypocreomycetidae</taxon>
        <taxon>Glomerellales</taxon>
        <taxon>Glomerellaceae</taxon>
        <taxon>Colletotrichum</taxon>
        <taxon>Colletotrichum gloeosporioides species complex</taxon>
    </lineage>
</organism>
<gene>
    <name evidence="3" type="ORF">GQ607_016149</name>
</gene>
<keyword evidence="2" id="KW-1133">Transmembrane helix</keyword>
<name>A0A8H3VWB7_9PEZI</name>
<proteinExistence type="predicted"/>
<feature type="compositionally biased region" description="Low complexity" evidence="1">
    <location>
        <begin position="29"/>
        <end position="47"/>
    </location>
</feature>
<reference evidence="3 4" key="1">
    <citation type="submission" date="2019-12" db="EMBL/GenBank/DDBJ databases">
        <title>A genome sequence resource for the geographically widespread anthracnose pathogen Colletotrichum asianum.</title>
        <authorList>
            <person name="Meng Y."/>
        </authorList>
    </citation>
    <scope>NUCLEOTIDE SEQUENCE [LARGE SCALE GENOMIC DNA]</scope>
    <source>
        <strain evidence="3 4">ICMP 18580</strain>
    </source>
</reference>
<evidence type="ECO:0000256" key="1">
    <source>
        <dbReference type="SAM" id="MobiDB-lite"/>
    </source>
</evidence>
<dbReference type="EMBL" id="WOWK01000153">
    <property type="protein sequence ID" value="KAF0316618.1"/>
    <property type="molecule type" value="Genomic_DNA"/>
</dbReference>
<dbReference type="AlphaFoldDB" id="A0A8H3VWB7"/>
<sequence>MQSERRSGKRVQRSSSCRLFSPTSLRCGSLFSSSSPSSPMTISSTYSETEERPRSCARVFVSTVAAAIATAVAATTATVIRLIIALESAQPLSVCRLCSRPPKAPSLSSRSEAHTYQKAGRTKTTSHPHTCKQPPAVSHTGSRAAFTSQPPQESHSSPPPVPRLAAPGLLPQTTLQGPGILRICTSFYL</sequence>
<feature type="region of interest" description="Disordered" evidence="1">
    <location>
        <begin position="101"/>
        <end position="172"/>
    </location>
</feature>
<feature type="compositionally biased region" description="Basic residues" evidence="1">
    <location>
        <begin position="120"/>
        <end position="130"/>
    </location>
</feature>
<keyword evidence="2" id="KW-0812">Transmembrane</keyword>
<keyword evidence="2" id="KW-0472">Membrane</keyword>
<comment type="caution">
    <text evidence="3">The sequence shown here is derived from an EMBL/GenBank/DDBJ whole genome shotgun (WGS) entry which is preliminary data.</text>
</comment>
<accession>A0A8H3VWB7</accession>
<feature type="transmembrane region" description="Helical" evidence="2">
    <location>
        <begin position="59"/>
        <end position="84"/>
    </location>
</feature>
<dbReference type="Proteomes" id="UP000434172">
    <property type="component" value="Unassembled WGS sequence"/>
</dbReference>
<evidence type="ECO:0000313" key="3">
    <source>
        <dbReference type="EMBL" id="KAF0316618.1"/>
    </source>
</evidence>
<keyword evidence="4" id="KW-1185">Reference proteome</keyword>
<feature type="region of interest" description="Disordered" evidence="1">
    <location>
        <begin position="29"/>
        <end position="49"/>
    </location>
</feature>
<protein>
    <submittedName>
        <fullName evidence="3">Uncharacterized protein</fullName>
    </submittedName>
</protein>
<evidence type="ECO:0000256" key="2">
    <source>
        <dbReference type="SAM" id="Phobius"/>
    </source>
</evidence>